<reference evidence="2" key="1">
    <citation type="submission" date="2016-10" db="EMBL/GenBank/DDBJ databases">
        <authorList>
            <person name="Varghese N."/>
            <person name="Submissions S."/>
        </authorList>
    </citation>
    <scope>NUCLEOTIDE SEQUENCE [LARGE SCALE GENOMIC DNA]</scope>
    <source>
        <strain evidence="2">CGMCC 1.10683</strain>
    </source>
</reference>
<gene>
    <name evidence="1" type="ORF">SAMN05192570_1214</name>
</gene>
<organism evidence="1 2">
    <name type="scientific">Brevundimonas viscosa</name>
    <dbReference type="NCBI Taxonomy" id="871741"/>
    <lineage>
        <taxon>Bacteria</taxon>
        <taxon>Pseudomonadati</taxon>
        <taxon>Pseudomonadota</taxon>
        <taxon>Alphaproteobacteria</taxon>
        <taxon>Caulobacterales</taxon>
        <taxon>Caulobacteraceae</taxon>
        <taxon>Brevundimonas</taxon>
    </lineage>
</organism>
<proteinExistence type="predicted"/>
<keyword evidence="2" id="KW-1185">Reference proteome</keyword>
<dbReference type="RefSeq" id="WP_092307837.1">
    <property type="nucleotide sequence ID" value="NZ_FOZV01000002.1"/>
</dbReference>
<dbReference type="EMBL" id="FOZV01000002">
    <property type="protein sequence ID" value="SFS42809.1"/>
    <property type="molecule type" value="Genomic_DNA"/>
</dbReference>
<dbReference type="Proteomes" id="UP000198788">
    <property type="component" value="Unassembled WGS sequence"/>
</dbReference>
<evidence type="ECO:0008006" key="3">
    <source>
        <dbReference type="Google" id="ProtNLM"/>
    </source>
</evidence>
<evidence type="ECO:0000313" key="1">
    <source>
        <dbReference type="EMBL" id="SFS42809.1"/>
    </source>
</evidence>
<protein>
    <recommendedName>
        <fullName evidence="3">Phage ABA sandwich domain-containing protein</fullName>
    </recommendedName>
</protein>
<sequence>MRELIERLEKAEAGSRELDGLLARRFGWHRVEPRHARNRAGGWIAPEDFMGLNSDGSPRLDSLHGTDIHRDPPRLSQSLDAALALAERVLPGWCCATGGKLARGHRDAFARVDTPDGCDFEEAYASTPALALCIAILRALRTTEQHSPEERA</sequence>
<dbReference type="AlphaFoldDB" id="A0A1I6PRH5"/>
<accession>A0A1I6PRH5</accession>
<dbReference type="OrthoDB" id="9991141at2"/>
<dbReference type="STRING" id="871741.SAMN05192570_1214"/>
<evidence type="ECO:0000313" key="2">
    <source>
        <dbReference type="Proteomes" id="UP000198788"/>
    </source>
</evidence>
<name>A0A1I6PRH5_9CAUL</name>